<name>A0ABR1CL45_NECAM</name>
<dbReference type="Proteomes" id="UP001303046">
    <property type="component" value="Unassembled WGS sequence"/>
</dbReference>
<evidence type="ECO:0000313" key="1">
    <source>
        <dbReference type="EMBL" id="KAK6739108.1"/>
    </source>
</evidence>
<evidence type="ECO:0000313" key="2">
    <source>
        <dbReference type="Proteomes" id="UP001303046"/>
    </source>
</evidence>
<proteinExistence type="predicted"/>
<sequence length="89" mass="9806">MPAGRYRRCAALRKAPMPTNAVLDRFTGRDFRPAADAAHATAGPRDALMTSSDDVIGVFRICDLMKSMRAMEATFQFSEHPFLDVFAAP</sequence>
<dbReference type="EMBL" id="JAVFWL010000002">
    <property type="protein sequence ID" value="KAK6739108.1"/>
    <property type="molecule type" value="Genomic_DNA"/>
</dbReference>
<protein>
    <recommendedName>
        <fullName evidence="3">CBS domain-containing protein</fullName>
    </recommendedName>
</protein>
<keyword evidence="2" id="KW-1185">Reference proteome</keyword>
<comment type="caution">
    <text evidence="1">The sequence shown here is derived from an EMBL/GenBank/DDBJ whole genome shotgun (WGS) entry which is preliminary data.</text>
</comment>
<evidence type="ECO:0008006" key="3">
    <source>
        <dbReference type="Google" id="ProtNLM"/>
    </source>
</evidence>
<accession>A0ABR1CL45</accession>
<gene>
    <name evidence="1" type="primary">Necator_chrII.g8700</name>
    <name evidence="1" type="ORF">RB195_020905</name>
</gene>
<reference evidence="1 2" key="1">
    <citation type="submission" date="2023-08" db="EMBL/GenBank/DDBJ databases">
        <title>A Necator americanus chromosomal reference genome.</title>
        <authorList>
            <person name="Ilik V."/>
            <person name="Petrzelkova K.J."/>
            <person name="Pardy F."/>
            <person name="Fuh T."/>
            <person name="Niatou-Singa F.S."/>
            <person name="Gouil Q."/>
            <person name="Baker L."/>
            <person name="Ritchie M.E."/>
            <person name="Jex A.R."/>
            <person name="Gazzola D."/>
            <person name="Li H."/>
            <person name="Toshio Fujiwara R."/>
            <person name="Zhan B."/>
            <person name="Aroian R.V."/>
            <person name="Pafco B."/>
            <person name="Schwarz E.M."/>
        </authorList>
    </citation>
    <scope>NUCLEOTIDE SEQUENCE [LARGE SCALE GENOMIC DNA]</scope>
    <source>
        <strain evidence="1 2">Aroian</strain>
        <tissue evidence="1">Whole animal</tissue>
    </source>
</reference>
<organism evidence="1 2">
    <name type="scientific">Necator americanus</name>
    <name type="common">Human hookworm</name>
    <dbReference type="NCBI Taxonomy" id="51031"/>
    <lineage>
        <taxon>Eukaryota</taxon>
        <taxon>Metazoa</taxon>
        <taxon>Ecdysozoa</taxon>
        <taxon>Nematoda</taxon>
        <taxon>Chromadorea</taxon>
        <taxon>Rhabditida</taxon>
        <taxon>Rhabditina</taxon>
        <taxon>Rhabditomorpha</taxon>
        <taxon>Strongyloidea</taxon>
        <taxon>Ancylostomatidae</taxon>
        <taxon>Bunostominae</taxon>
        <taxon>Necator</taxon>
    </lineage>
</organism>